<dbReference type="Proteomes" id="UP000095552">
    <property type="component" value="Unassembled WGS sequence"/>
</dbReference>
<protein>
    <submittedName>
        <fullName evidence="3">Uncharacterized protein</fullName>
    </submittedName>
</protein>
<evidence type="ECO:0000313" key="3">
    <source>
        <dbReference type="EMBL" id="OEK05063.1"/>
    </source>
</evidence>
<organism evidence="3 4">
    <name type="scientific">Roseivirga misakiensis</name>
    <dbReference type="NCBI Taxonomy" id="1563681"/>
    <lineage>
        <taxon>Bacteria</taxon>
        <taxon>Pseudomonadati</taxon>
        <taxon>Bacteroidota</taxon>
        <taxon>Cytophagia</taxon>
        <taxon>Cytophagales</taxon>
        <taxon>Roseivirgaceae</taxon>
        <taxon>Roseivirga</taxon>
    </lineage>
</organism>
<keyword evidence="2" id="KW-0472">Membrane</keyword>
<evidence type="ECO:0000256" key="2">
    <source>
        <dbReference type="SAM" id="Phobius"/>
    </source>
</evidence>
<gene>
    <name evidence="3" type="ORF">BFP71_16730</name>
</gene>
<feature type="repeat" description="TPR" evidence="1">
    <location>
        <begin position="451"/>
        <end position="484"/>
    </location>
</feature>
<dbReference type="STRING" id="1563681.BFP71_16730"/>
<dbReference type="RefSeq" id="WP_069836567.1">
    <property type="nucleotide sequence ID" value="NZ_MDGQ01000005.1"/>
</dbReference>
<keyword evidence="2" id="KW-0812">Transmembrane</keyword>
<reference evidence="3 4" key="1">
    <citation type="submission" date="2016-08" db="EMBL/GenBank/DDBJ databases">
        <title>Draft genome of Fabibacter sp. strain SK-8.</title>
        <authorList>
            <person name="Wong S.-K."/>
            <person name="Hamasaki K."/>
            <person name="Yoshizawa S."/>
        </authorList>
    </citation>
    <scope>NUCLEOTIDE SEQUENCE [LARGE SCALE GENOMIC DNA]</scope>
    <source>
        <strain evidence="3 4">SK-8</strain>
    </source>
</reference>
<dbReference type="Pfam" id="PF13174">
    <property type="entry name" value="TPR_6"/>
    <property type="match status" value="1"/>
</dbReference>
<dbReference type="InterPro" id="IPR019734">
    <property type="entry name" value="TPR_rpt"/>
</dbReference>
<sequence length="502" mass="58123">MLLKRNLKEVEERKLLAKKDFFFIKNRWIGLIVYPFFMLFILLTANGQALKDPRLNALLGFEFDSPPLATNDIQEPLDLYYQNLSDILKAILLENDERYEQLEKQKEVRLSQLEQFKSEDNPWYGFVKAEIKLQWAFVNFKFGHDWDAFWGLRSASKAINKQNRDFPSFAPNKRTLGVLNIIFGNVPSKNQWLMKLFGLKGNVLEGIDQLENIGEAYEDISLEAKLILSMVQVYLLEDYEQADQQFSDLLTDYNLPLVQYIGALVQLKAHDAAKARELLVNSPVQFPFHDYLLAETYFQAQVYDTAISLYEKFLNEFKGNSYVKDAYLKIGMSYGLSDDLDKYESYLQLARANGNTQSEIDKNANKLIQDLPNQRPLALRIRYAIDGGFYDLAKQLIVAHEATALSRYEQLELTYRKARVNHLSGNSEEALQLYRSVIENADLISETYYGPNSFLQAGYLLRDSGNKEEALMYFEEVLKLKKHPYKASLDVKAKIAIERLDR</sequence>
<accession>A0A1E5T104</accession>
<keyword evidence="4" id="KW-1185">Reference proteome</keyword>
<dbReference type="AlphaFoldDB" id="A0A1E5T104"/>
<name>A0A1E5T104_9BACT</name>
<dbReference type="SUPFAM" id="SSF48452">
    <property type="entry name" value="TPR-like"/>
    <property type="match status" value="1"/>
</dbReference>
<keyword evidence="1" id="KW-0802">TPR repeat</keyword>
<dbReference type="InterPro" id="IPR011990">
    <property type="entry name" value="TPR-like_helical_dom_sf"/>
</dbReference>
<evidence type="ECO:0000256" key="1">
    <source>
        <dbReference type="PROSITE-ProRule" id="PRU00339"/>
    </source>
</evidence>
<keyword evidence="2" id="KW-1133">Transmembrane helix</keyword>
<feature type="transmembrane region" description="Helical" evidence="2">
    <location>
        <begin position="28"/>
        <end position="45"/>
    </location>
</feature>
<dbReference type="EMBL" id="MDGQ01000005">
    <property type="protein sequence ID" value="OEK05063.1"/>
    <property type="molecule type" value="Genomic_DNA"/>
</dbReference>
<comment type="caution">
    <text evidence="3">The sequence shown here is derived from an EMBL/GenBank/DDBJ whole genome shotgun (WGS) entry which is preliminary data.</text>
</comment>
<evidence type="ECO:0000313" key="4">
    <source>
        <dbReference type="Proteomes" id="UP000095552"/>
    </source>
</evidence>
<dbReference type="Gene3D" id="1.25.40.10">
    <property type="entry name" value="Tetratricopeptide repeat domain"/>
    <property type="match status" value="2"/>
</dbReference>
<dbReference type="PROSITE" id="PS50005">
    <property type="entry name" value="TPR"/>
    <property type="match status" value="1"/>
</dbReference>
<proteinExistence type="predicted"/>